<sequence length="128" mass="14868">MRRIYSNGMLLLSDPLILSSTFPLCYFHKTIPIAPYGVVYFRYLASQREIMGFWTLMEGLLLFANALAILNEDRFLAPKGWMLAELHQTDKRNPLRGQIIGLIHAYHYMRLPLMFFNLIVIVVKLFSG</sequence>
<comment type="subcellular location">
    <subcellularLocation>
        <location evidence="1">Membrane</location>
    </subcellularLocation>
</comment>
<evidence type="ECO:0000256" key="5">
    <source>
        <dbReference type="ARBA" id="ARBA00022989"/>
    </source>
</evidence>
<gene>
    <name evidence="9" type="ORF">ISN45_Aa02g010780</name>
</gene>
<dbReference type="GO" id="GO:0005789">
    <property type="term" value="C:endoplasmic reticulum membrane"/>
    <property type="evidence" value="ECO:0007669"/>
    <property type="project" value="TreeGrafter"/>
</dbReference>
<dbReference type="GO" id="GO:0030134">
    <property type="term" value="C:COPII-coated ER to Golgi transport vesicle"/>
    <property type="evidence" value="ECO:0007669"/>
    <property type="project" value="TreeGrafter"/>
</dbReference>
<evidence type="ECO:0000313" key="10">
    <source>
        <dbReference type="Proteomes" id="UP000694240"/>
    </source>
</evidence>
<evidence type="ECO:0000256" key="6">
    <source>
        <dbReference type="ARBA" id="ARBA00023136"/>
    </source>
</evidence>
<accession>A0A8T2BPZ6</accession>
<evidence type="ECO:0000256" key="4">
    <source>
        <dbReference type="ARBA" id="ARBA00022927"/>
    </source>
</evidence>
<comment type="caution">
    <text evidence="9">The sequence shown here is derived from an EMBL/GenBank/DDBJ whole genome shotgun (WGS) entry which is preliminary data.</text>
</comment>
<evidence type="ECO:0000256" key="7">
    <source>
        <dbReference type="ARBA" id="ARBA00024203"/>
    </source>
</evidence>
<keyword evidence="6 8" id="KW-0472">Membrane</keyword>
<evidence type="ECO:0000256" key="3">
    <source>
        <dbReference type="ARBA" id="ARBA00022692"/>
    </source>
</evidence>
<dbReference type="GO" id="GO:0000139">
    <property type="term" value="C:Golgi membrane"/>
    <property type="evidence" value="ECO:0007669"/>
    <property type="project" value="TreeGrafter"/>
</dbReference>
<keyword evidence="2" id="KW-0813">Transport</keyword>
<dbReference type="GO" id="GO:0006888">
    <property type="term" value="P:endoplasmic reticulum to Golgi vesicle-mediated transport"/>
    <property type="evidence" value="ECO:0007669"/>
    <property type="project" value="TreeGrafter"/>
</dbReference>
<name>A0A8T2BPZ6_9BRAS</name>
<dbReference type="PANTHER" id="PTHR15858">
    <property type="entry name" value="IMMEDIATE EARLY RESPONSE 3-INTERACTING PROTEIN 1"/>
    <property type="match status" value="1"/>
</dbReference>
<organism evidence="9 10">
    <name type="scientific">Arabidopsis thaliana x Arabidopsis arenosa</name>
    <dbReference type="NCBI Taxonomy" id="1240361"/>
    <lineage>
        <taxon>Eukaryota</taxon>
        <taxon>Viridiplantae</taxon>
        <taxon>Streptophyta</taxon>
        <taxon>Embryophyta</taxon>
        <taxon>Tracheophyta</taxon>
        <taxon>Spermatophyta</taxon>
        <taxon>Magnoliopsida</taxon>
        <taxon>eudicotyledons</taxon>
        <taxon>Gunneridae</taxon>
        <taxon>Pentapetalae</taxon>
        <taxon>rosids</taxon>
        <taxon>malvids</taxon>
        <taxon>Brassicales</taxon>
        <taxon>Brassicaceae</taxon>
        <taxon>Camelineae</taxon>
        <taxon>Arabidopsis</taxon>
    </lineage>
</organism>
<comment type="similarity">
    <text evidence="7">Belongs to the YOS1 family.</text>
</comment>
<dbReference type="Proteomes" id="UP000694240">
    <property type="component" value="Chromosome 7"/>
</dbReference>
<proteinExistence type="inferred from homology"/>
<keyword evidence="3 8" id="KW-0812">Transmembrane</keyword>
<keyword evidence="10" id="KW-1185">Reference proteome</keyword>
<protein>
    <submittedName>
        <fullName evidence="9">Yos1-like</fullName>
    </submittedName>
</protein>
<feature type="transmembrane region" description="Helical" evidence="8">
    <location>
        <begin position="51"/>
        <end position="70"/>
    </location>
</feature>
<evidence type="ECO:0000256" key="1">
    <source>
        <dbReference type="ARBA" id="ARBA00004370"/>
    </source>
</evidence>
<keyword evidence="4" id="KW-0653">Protein transport</keyword>
<dbReference type="EMBL" id="JAEFBK010000007">
    <property type="protein sequence ID" value="KAG7585731.1"/>
    <property type="molecule type" value="Genomic_DNA"/>
</dbReference>
<dbReference type="InterPro" id="IPR013880">
    <property type="entry name" value="Yos1"/>
</dbReference>
<dbReference type="Pfam" id="PF08571">
    <property type="entry name" value="Yos1"/>
    <property type="match status" value="1"/>
</dbReference>
<keyword evidence="5 8" id="KW-1133">Transmembrane helix</keyword>
<reference evidence="9 10" key="1">
    <citation type="submission" date="2020-12" db="EMBL/GenBank/DDBJ databases">
        <title>Concerted genomic and epigenomic changes stabilize Arabidopsis allopolyploids.</title>
        <authorList>
            <person name="Chen Z."/>
        </authorList>
    </citation>
    <scope>NUCLEOTIDE SEQUENCE [LARGE SCALE GENOMIC DNA]</scope>
    <source>
        <strain evidence="9">Allo738</strain>
        <tissue evidence="9">Leaf</tissue>
    </source>
</reference>
<feature type="transmembrane region" description="Helical" evidence="8">
    <location>
        <begin position="108"/>
        <end position="127"/>
    </location>
</feature>
<evidence type="ECO:0000313" key="9">
    <source>
        <dbReference type="EMBL" id="KAG7585731.1"/>
    </source>
</evidence>
<dbReference type="PANTHER" id="PTHR15858:SF0">
    <property type="entry name" value="IMMEDIATE EARLY RESPONSE 3-INTERACTING PROTEIN 1"/>
    <property type="match status" value="1"/>
</dbReference>
<dbReference type="AlphaFoldDB" id="A0A8T2BPZ6"/>
<dbReference type="GO" id="GO:0015031">
    <property type="term" value="P:protein transport"/>
    <property type="evidence" value="ECO:0007669"/>
    <property type="project" value="UniProtKB-KW"/>
</dbReference>
<evidence type="ECO:0000256" key="8">
    <source>
        <dbReference type="SAM" id="Phobius"/>
    </source>
</evidence>
<evidence type="ECO:0000256" key="2">
    <source>
        <dbReference type="ARBA" id="ARBA00022448"/>
    </source>
</evidence>